<accession>A0A8J2U060</accession>
<comment type="caution">
    <text evidence="2">The sequence shown here is derived from an EMBL/GenBank/DDBJ whole genome shotgun (WGS) entry which is preliminary data.</text>
</comment>
<feature type="compositionally biased region" description="Basic and acidic residues" evidence="1">
    <location>
        <begin position="50"/>
        <end position="68"/>
    </location>
</feature>
<proteinExistence type="predicted"/>
<evidence type="ECO:0008006" key="4">
    <source>
        <dbReference type="Google" id="ProtNLM"/>
    </source>
</evidence>
<feature type="compositionally biased region" description="Basic and acidic residues" evidence="1">
    <location>
        <begin position="8"/>
        <end position="20"/>
    </location>
</feature>
<evidence type="ECO:0000313" key="3">
    <source>
        <dbReference type="Proteomes" id="UP000616114"/>
    </source>
</evidence>
<dbReference type="RefSeq" id="WP_188551523.1">
    <property type="nucleotide sequence ID" value="NZ_BMFY01000014.1"/>
</dbReference>
<keyword evidence="3" id="KW-1185">Reference proteome</keyword>
<sequence length="77" mass="8896">MAITTIKVRRETRDRLKEQAAARHQTLDQYLTSLADQAARQERMQQWSESVRRTSAEDMASWREESAGWDRASGDGL</sequence>
<dbReference type="Proteomes" id="UP000616114">
    <property type="component" value="Unassembled WGS sequence"/>
</dbReference>
<organism evidence="2 3">
    <name type="scientific">Sediminivirga luteola</name>
    <dbReference type="NCBI Taxonomy" id="1774748"/>
    <lineage>
        <taxon>Bacteria</taxon>
        <taxon>Bacillati</taxon>
        <taxon>Actinomycetota</taxon>
        <taxon>Actinomycetes</taxon>
        <taxon>Micrococcales</taxon>
        <taxon>Brevibacteriaceae</taxon>
        <taxon>Sediminivirga</taxon>
    </lineage>
</organism>
<reference evidence="2" key="1">
    <citation type="journal article" date="2014" name="Int. J. Syst. Evol. Microbiol.">
        <title>Complete genome sequence of Corynebacterium casei LMG S-19264T (=DSM 44701T), isolated from a smear-ripened cheese.</title>
        <authorList>
            <consortium name="US DOE Joint Genome Institute (JGI-PGF)"/>
            <person name="Walter F."/>
            <person name="Albersmeier A."/>
            <person name="Kalinowski J."/>
            <person name="Ruckert C."/>
        </authorList>
    </citation>
    <scope>NUCLEOTIDE SEQUENCE</scope>
    <source>
        <strain evidence="2">CGMCC 1.12785</strain>
    </source>
</reference>
<feature type="region of interest" description="Disordered" evidence="1">
    <location>
        <begin position="38"/>
        <end position="77"/>
    </location>
</feature>
<name>A0A8J2U060_9MICO</name>
<feature type="region of interest" description="Disordered" evidence="1">
    <location>
        <begin position="1"/>
        <end position="20"/>
    </location>
</feature>
<dbReference type="AlphaFoldDB" id="A0A8J2U060"/>
<evidence type="ECO:0000256" key="1">
    <source>
        <dbReference type="SAM" id="MobiDB-lite"/>
    </source>
</evidence>
<protein>
    <recommendedName>
        <fullName evidence="4">Toxin-antitoxin system protein</fullName>
    </recommendedName>
</protein>
<reference evidence="2" key="2">
    <citation type="submission" date="2020-09" db="EMBL/GenBank/DDBJ databases">
        <authorList>
            <person name="Sun Q."/>
            <person name="Zhou Y."/>
        </authorList>
    </citation>
    <scope>NUCLEOTIDE SEQUENCE</scope>
    <source>
        <strain evidence="2">CGMCC 1.12785</strain>
    </source>
</reference>
<evidence type="ECO:0000313" key="2">
    <source>
        <dbReference type="EMBL" id="GGA23363.1"/>
    </source>
</evidence>
<gene>
    <name evidence="2" type="ORF">GCM10011333_27970</name>
</gene>
<dbReference type="EMBL" id="BMFY01000014">
    <property type="protein sequence ID" value="GGA23363.1"/>
    <property type="molecule type" value="Genomic_DNA"/>
</dbReference>